<comment type="cofactor">
    <cofactor evidence="1">
        <name>pyridoxal 5'-phosphate</name>
        <dbReference type="ChEBI" id="CHEBI:597326"/>
    </cofactor>
</comment>
<dbReference type="GO" id="GO:0005737">
    <property type="term" value="C:cytoplasm"/>
    <property type="evidence" value="ECO:0007669"/>
    <property type="project" value="TreeGrafter"/>
</dbReference>
<comment type="caution">
    <text evidence="6">The sequence shown here is derived from an EMBL/GenBank/DDBJ whole genome shotgun (WGS) entry which is preliminary data.</text>
</comment>
<dbReference type="GO" id="GO:0016212">
    <property type="term" value="F:kynurenine-oxoglutarate transaminase activity"/>
    <property type="evidence" value="ECO:0007669"/>
    <property type="project" value="TreeGrafter"/>
</dbReference>
<dbReference type="Proteomes" id="UP000004848">
    <property type="component" value="Unassembled WGS sequence"/>
</dbReference>
<gene>
    <name evidence="6" type="ORF">SIAM614_26116</name>
</gene>
<evidence type="ECO:0000256" key="2">
    <source>
        <dbReference type="ARBA" id="ARBA00022576"/>
    </source>
</evidence>
<dbReference type="AlphaFoldDB" id="A0NZV9"/>
<dbReference type="InterPro" id="IPR015421">
    <property type="entry name" value="PyrdxlP-dep_Trfase_major"/>
</dbReference>
<dbReference type="Gene3D" id="3.90.1150.10">
    <property type="entry name" value="Aspartate Aminotransferase, domain 1"/>
    <property type="match status" value="1"/>
</dbReference>
<dbReference type="InterPro" id="IPR004839">
    <property type="entry name" value="Aminotransferase_I/II_large"/>
</dbReference>
<accession>A0NZV9</accession>
<organism evidence="6 7">
    <name type="scientific">Roseibium aggregatum (strain ATCC 25650 / DSM 13394 / JCM 20685 / NBRC 16684 / NCIMB 2208 / IAM 12614 / B1)</name>
    <name type="common">Stappia aggregata</name>
    <dbReference type="NCBI Taxonomy" id="384765"/>
    <lineage>
        <taxon>Bacteria</taxon>
        <taxon>Pseudomonadati</taxon>
        <taxon>Pseudomonadota</taxon>
        <taxon>Alphaproteobacteria</taxon>
        <taxon>Hyphomicrobiales</taxon>
        <taxon>Stappiaceae</taxon>
        <taxon>Roseibium</taxon>
    </lineage>
</organism>
<dbReference type="InterPro" id="IPR051326">
    <property type="entry name" value="Kynurenine-oxoglutarate_AT"/>
</dbReference>
<proteinExistence type="predicted"/>
<dbReference type="InterPro" id="IPR015422">
    <property type="entry name" value="PyrdxlP-dep_Trfase_small"/>
</dbReference>
<dbReference type="SUPFAM" id="SSF53383">
    <property type="entry name" value="PLP-dependent transferases"/>
    <property type="match status" value="1"/>
</dbReference>
<evidence type="ECO:0000256" key="4">
    <source>
        <dbReference type="ARBA" id="ARBA00022898"/>
    </source>
</evidence>
<keyword evidence="4" id="KW-0663">Pyridoxal phosphate</keyword>
<evidence type="ECO:0000256" key="3">
    <source>
        <dbReference type="ARBA" id="ARBA00022679"/>
    </source>
</evidence>
<evidence type="ECO:0000256" key="1">
    <source>
        <dbReference type="ARBA" id="ARBA00001933"/>
    </source>
</evidence>
<evidence type="ECO:0000313" key="7">
    <source>
        <dbReference type="Proteomes" id="UP000004848"/>
    </source>
</evidence>
<protein>
    <recommendedName>
        <fullName evidence="5">Aminotransferase class I/classII large domain-containing protein</fullName>
    </recommendedName>
</protein>
<dbReference type="PANTHER" id="PTHR43807">
    <property type="entry name" value="FI04487P"/>
    <property type="match status" value="1"/>
</dbReference>
<dbReference type="Pfam" id="PF00155">
    <property type="entry name" value="Aminotran_1_2"/>
    <property type="match status" value="1"/>
</dbReference>
<reference evidence="6 7" key="1">
    <citation type="submission" date="2006-05" db="EMBL/GenBank/DDBJ databases">
        <authorList>
            <person name="King G."/>
            <person name="Ferriera S."/>
            <person name="Johnson J."/>
            <person name="Kravitz S."/>
            <person name="Beeson K."/>
            <person name="Sutton G."/>
            <person name="Rogers Y.-H."/>
            <person name="Friedman R."/>
            <person name="Frazier M."/>
            <person name="Venter J.C."/>
        </authorList>
    </citation>
    <scope>NUCLEOTIDE SEQUENCE [LARGE SCALE GENOMIC DNA]</scope>
    <source>
        <strain evidence="7">ATCC 25650 / DSM 13394 / JCM 20685 / NBRC 16684 / NCIMB 2208 / IAM 12614 / B1</strain>
    </source>
</reference>
<dbReference type="EMBL" id="AAUW01000019">
    <property type="protein sequence ID" value="EAV41676.1"/>
    <property type="molecule type" value="Genomic_DNA"/>
</dbReference>
<feature type="domain" description="Aminotransferase class I/classII large" evidence="5">
    <location>
        <begin position="34"/>
        <end position="372"/>
    </location>
</feature>
<name>A0NZV9_ROSAI</name>
<evidence type="ECO:0000313" key="6">
    <source>
        <dbReference type="EMBL" id="EAV41676.1"/>
    </source>
</evidence>
<dbReference type="CDD" id="cd00609">
    <property type="entry name" value="AAT_like"/>
    <property type="match status" value="1"/>
</dbReference>
<dbReference type="GO" id="GO:0030170">
    <property type="term" value="F:pyridoxal phosphate binding"/>
    <property type="evidence" value="ECO:0007669"/>
    <property type="project" value="InterPro"/>
</dbReference>
<dbReference type="eggNOG" id="COG0436">
    <property type="taxonomic scope" value="Bacteria"/>
</dbReference>
<sequence>MKDIPGIGVDRMGQAADEAGSADMLRLENLDTDLSPPREALEATRAAIGRDDANSYLPFLGTDDIRKAATARISATTGQAYDWKTQCVISAGGLSGILNALLAILEPGDEVIITDPAYAGLLNRIRLAGGVPKLVPLKVVDGGWRLDLDELLRAASARTRAVLTMSPSMPTGIVHTAEEWNAIAEVVIRTGAFLLHDAAMERILYTGKPVIHPASLDGMADRTITVGCVSKEYRMIGWRVGWTVGPASIMADIGLVSLTNVVCQVGIAMPGAAAAITAKDDGIAAATATWKARRDIILQELSDLPVVRPDGGWSLLIDTAELGLPPVEASRLLFEKGRIAATPMTGWGSEDIAGRYLRFVFANEPEDRLGDIRERLRLAWQV</sequence>
<evidence type="ECO:0000259" key="5">
    <source>
        <dbReference type="Pfam" id="PF00155"/>
    </source>
</evidence>
<keyword evidence="2" id="KW-0032">Aminotransferase</keyword>
<keyword evidence="3" id="KW-0808">Transferase</keyword>
<dbReference type="InterPro" id="IPR015424">
    <property type="entry name" value="PyrdxlP-dep_Trfase"/>
</dbReference>
<dbReference type="PANTHER" id="PTHR43807:SF20">
    <property type="entry name" value="FI04487P"/>
    <property type="match status" value="1"/>
</dbReference>
<dbReference type="Gene3D" id="3.40.640.10">
    <property type="entry name" value="Type I PLP-dependent aspartate aminotransferase-like (Major domain)"/>
    <property type="match status" value="1"/>
</dbReference>